<proteinExistence type="predicted"/>
<dbReference type="OrthoDB" id="2495428at2759"/>
<evidence type="ECO:0008006" key="4">
    <source>
        <dbReference type="Google" id="ProtNLM"/>
    </source>
</evidence>
<keyword evidence="3" id="KW-1185">Reference proteome</keyword>
<reference evidence="2" key="1">
    <citation type="submission" date="2021-03" db="EMBL/GenBank/DDBJ databases">
        <title>Draft genome sequence of rust myrtle Austropuccinia psidii MF-1, a brazilian biotype.</title>
        <authorList>
            <person name="Quecine M.C."/>
            <person name="Pachon D.M.R."/>
            <person name="Bonatelli M.L."/>
            <person name="Correr F.H."/>
            <person name="Franceschini L.M."/>
            <person name="Leite T.F."/>
            <person name="Margarido G.R.A."/>
            <person name="Almeida C.A."/>
            <person name="Ferrarezi J.A."/>
            <person name="Labate C.A."/>
        </authorList>
    </citation>
    <scope>NUCLEOTIDE SEQUENCE</scope>
    <source>
        <strain evidence="2">MF-1</strain>
    </source>
</reference>
<dbReference type="Proteomes" id="UP000765509">
    <property type="component" value="Unassembled WGS sequence"/>
</dbReference>
<feature type="chain" id="PRO_5040293816" description="Secreted protein" evidence="1">
    <location>
        <begin position="23"/>
        <end position="210"/>
    </location>
</feature>
<keyword evidence="1" id="KW-0732">Signal</keyword>
<comment type="caution">
    <text evidence="2">The sequence shown here is derived from an EMBL/GenBank/DDBJ whole genome shotgun (WGS) entry which is preliminary data.</text>
</comment>
<feature type="signal peptide" evidence="1">
    <location>
        <begin position="1"/>
        <end position="22"/>
    </location>
</feature>
<dbReference type="EMBL" id="AVOT02000690">
    <property type="protein sequence ID" value="MBW0464056.1"/>
    <property type="molecule type" value="Genomic_DNA"/>
</dbReference>
<dbReference type="AlphaFoldDB" id="A0A9Q3BEA0"/>
<evidence type="ECO:0000256" key="1">
    <source>
        <dbReference type="SAM" id="SignalP"/>
    </source>
</evidence>
<sequence length="210" mass="23320">MLSVKALFYVISLSVLIGSLAAHQASHPQKHTACYKWKYTSSSEESTTQYGESKTVKKTKRPPIRAQAIMMTPNVRLHRRNIPTKKTMFLDSDEGICRRYNSSTDPVACLWDGTGTGKLDDDVTPGWLDGTYVANCNKTLSIRAHTRSRPVFADVADGCSFYKSTANVEQDAGCANIFVSEMIFKKLGGNTTKGKMDLASWDFAHNNPPW</sequence>
<evidence type="ECO:0000313" key="2">
    <source>
        <dbReference type="EMBL" id="MBW0464056.1"/>
    </source>
</evidence>
<accession>A0A9Q3BEA0</accession>
<protein>
    <recommendedName>
        <fullName evidence="4">Secreted protein</fullName>
    </recommendedName>
</protein>
<organism evidence="2 3">
    <name type="scientific">Austropuccinia psidii MF-1</name>
    <dbReference type="NCBI Taxonomy" id="1389203"/>
    <lineage>
        <taxon>Eukaryota</taxon>
        <taxon>Fungi</taxon>
        <taxon>Dikarya</taxon>
        <taxon>Basidiomycota</taxon>
        <taxon>Pucciniomycotina</taxon>
        <taxon>Pucciniomycetes</taxon>
        <taxon>Pucciniales</taxon>
        <taxon>Sphaerophragmiaceae</taxon>
        <taxon>Austropuccinia</taxon>
    </lineage>
</organism>
<evidence type="ECO:0000313" key="3">
    <source>
        <dbReference type="Proteomes" id="UP000765509"/>
    </source>
</evidence>
<name>A0A9Q3BEA0_9BASI</name>
<gene>
    <name evidence="2" type="ORF">O181_003771</name>
</gene>